<reference evidence="2 3" key="1">
    <citation type="submission" date="2022-09" db="EMBL/GenBank/DDBJ databases">
        <authorList>
            <person name="Han X.L."/>
            <person name="Wang Q."/>
            <person name="Lu T."/>
        </authorList>
    </citation>
    <scope>NUCLEOTIDE SEQUENCE [LARGE SCALE GENOMIC DNA]</scope>
    <source>
        <strain evidence="2 3">WQ 127069</strain>
    </source>
</reference>
<dbReference type="Proteomes" id="UP001652445">
    <property type="component" value="Unassembled WGS sequence"/>
</dbReference>
<gene>
    <name evidence="2" type="ORF">OB236_29105</name>
</gene>
<feature type="transmembrane region" description="Helical" evidence="1">
    <location>
        <begin position="46"/>
        <end position="68"/>
    </location>
</feature>
<feature type="transmembrane region" description="Helical" evidence="1">
    <location>
        <begin position="80"/>
        <end position="104"/>
    </location>
</feature>
<evidence type="ECO:0000313" key="2">
    <source>
        <dbReference type="EMBL" id="MCU6796188.1"/>
    </source>
</evidence>
<dbReference type="EMBL" id="JAOQIO010000099">
    <property type="protein sequence ID" value="MCU6796188.1"/>
    <property type="molecule type" value="Genomic_DNA"/>
</dbReference>
<keyword evidence="1" id="KW-1133">Transmembrane helix</keyword>
<evidence type="ECO:0000256" key="1">
    <source>
        <dbReference type="SAM" id="Phobius"/>
    </source>
</evidence>
<keyword evidence="3" id="KW-1185">Reference proteome</keyword>
<evidence type="ECO:0000313" key="3">
    <source>
        <dbReference type="Proteomes" id="UP001652445"/>
    </source>
</evidence>
<sequence length="160" mass="17864">MPSNKKEEMIFGFMMVFGMVSIMFAYNLTLEGLWREMTFLKGFSLYVLTFIVAFIIEAFVVGTIARKIAFKLPYNKSKKIYNILAISTCMVVGMVSVMSVYGLISKIVTSGIEGTLLSNYANLLLLNFVVAYPAQLLIVGPVARYILTNFVKPSNQAVQL</sequence>
<comment type="caution">
    <text evidence="2">The sequence shown here is derived from an EMBL/GenBank/DDBJ whole genome shotgun (WGS) entry which is preliminary data.</text>
</comment>
<keyword evidence="1" id="KW-0472">Membrane</keyword>
<dbReference type="Pfam" id="PF11391">
    <property type="entry name" value="DUF2798"/>
    <property type="match status" value="2"/>
</dbReference>
<protein>
    <submittedName>
        <fullName evidence="2">DUF2798 domain-containing protein</fullName>
    </submittedName>
</protein>
<name>A0ABT2UNG5_9BACL</name>
<proteinExistence type="predicted"/>
<organism evidence="2 3">
    <name type="scientific">Paenibacillus baimaensis</name>
    <dbReference type="NCBI Taxonomy" id="2982185"/>
    <lineage>
        <taxon>Bacteria</taxon>
        <taxon>Bacillati</taxon>
        <taxon>Bacillota</taxon>
        <taxon>Bacilli</taxon>
        <taxon>Bacillales</taxon>
        <taxon>Paenibacillaceae</taxon>
        <taxon>Paenibacillus</taxon>
    </lineage>
</organism>
<dbReference type="RefSeq" id="WP_262687010.1">
    <property type="nucleotide sequence ID" value="NZ_JAOQIO010000099.1"/>
</dbReference>
<accession>A0ABT2UNG5</accession>
<dbReference type="InterPro" id="IPR021529">
    <property type="entry name" value="DUF2798"/>
</dbReference>
<keyword evidence="1" id="KW-0812">Transmembrane</keyword>
<feature type="transmembrane region" description="Helical" evidence="1">
    <location>
        <begin position="124"/>
        <end position="147"/>
    </location>
</feature>
<feature type="transmembrane region" description="Helical" evidence="1">
    <location>
        <begin position="9"/>
        <end position="26"/>
    </location>
</feature>